<protein>
    <submittedName>
        <fullName evidence="3">Uncharacterized protein</fullName>
    </submittedName>
</protein>
<feature type="region of interest" description="Disordered" evidence="2">
    <location>
        <begin position="297"/>
        <end position="319"/>
    </location>
</feature>
<keyword evidence="4" id="KW-1185">Reference proteome</keyword>
<evidence type="ECO:0000313" key="4">
    <source>
        <dbReference type="Proteomes" id="UP000591131"/>
    </source>
</evidence>
<evidence type="ECO:0000313" key="3">
    <source>
        <dbReference type="EMBL" id="KAF4674553.1"/>
    </source>
</evidence>
<feature type="compositionally biased region" description="Polar residues" evidence="2">
    <location>
        <begin position="69"/>
        <end position="91"/>
    </location>
</feature>
<dbReference type="Proteomes" id="UP000591131">
    <property type="component" value="Unassembled WGS sequence"/>
</dbReference>
<evidence type="ECO:0000256" key="2">
    <source>
        <dbReference type="SAM" id="MobiDB-lite"/>
    </source>
</evidence>
<proteinExistence type="predicted"/>
<name>A0A7J6MSJ3_PERCH</name>
<sequence>MPPPPPTHGKGGDGDFWTKLNRRRQFTDESAEVWETRGSSSHADAVYQARGVPALHTPTKVSDRIARFSSVTSNTKPTLVQSSPRTKTATISRKMEQTPELSVHEASPVGSEVPSCDSPPTTSSISTPNRESDVTGIESAPSTLLIRIGSSVSLESDELSEDRASEVRSPLAGGNNAELFPNFTQLKSERPKSRQHLQSEILRLRQELKRSRQKIQDLEERQKAFWEEDVFDIVNKMSAQRKSSLEEEADMGSSCKTIKSLWPAADSSVPRGTSIGSCSSVCSFHTAVSSAHWSDEGNILGEWEEGEDADRQPDGADVY</sequence>
<gene>
    <name evidence="3" type="ORF">FOL47_009079</name>
</gene>
<keyword evidence="1" id="KW-0175">Coiled coil</keyword>
<dbReference type="EMBL" id="JAAPAO010000061">
    <property type="protein sequence ID" value="KAF4674553.1"/>
    <property type="molecule type" value="Genomic_DNA"/>
</dbReference>
<accession>A0A7J6MSJ3</accession>
<comment type="caution">
    <text evidence="3">The sequence shown here is derived from an EMBL/GenBank/DDBJ whole genome shotgun (WGS) entry which is preliminary data.</text>
</comment>
<evidence type="ECO:0000256" key="1">
    <source>
        <dbReference type="SAM" id="Coils"/>
    </source>
</evidence>
<feature type="region of interest" description="Disordered" evidence="2">
    <location>
        <begin position="69"/>
        <end position="140"/>
    </location>
</feature>
<feature type="compositionally biased region" description="Low complexity" evidence="2">
    <location>
        <begin position="114"/>
        <end position="128"/>
    </location>
</feature>
<feature type="coiled-coil region" evidence="1">
    <location>
        <begin position="194"/>
        <end position="221"/>
    </location>
</feature>
<dbReference type="AlphaFoldDB" id="A0A7J6MSJ3"/>
<organism evidence="3 4">
    <name type="scientific">Perkinsus chesapeaki</name>
    <name type="common">Clam parasite</name>
    <name type="synonym">Perkinsus andrewsi</name>
    <dbReference type="NCBI Taxonomy" id="330153"/>
    <lineage>
        <taxon>Eukaryota</taxon>
        <taxon>Sar</taxon>
        <taxon>Alveolata</taxon>
        <taxon>Perkinsozoa</taxon>
        <taxon>Perkinsea</taxon>
        <taxon>Perkinsida</taxon>
        <taxon>Perkinsidae</taxon>
        <taxon>Perkinsus</taxon>
    </lineage>
</organism>
<reference evidence="3 4" key="1">
    <citation type="submission" date="2020-04" db="EMBL/GenBank/DDBJ databases">
        <title>Perkinsus chesapeaki whole genome sequence.</title>
        <authorList>
            <person name="Bogema D.R."/>
        </authorList>
    </citation>
    <scope>NUCLEOTIDE SEQUENCE [LARGE SCALE GENOMIC DNA]</scope>
    <source>
        <strain evidence="3">ATCC PRA-425</strain>
    </source>
</reference>
<feature type="region of interest" description="Disordered" evidence="2">
    <location>
        <begin position="154"/>
        <end position="178"/>
    </location>
</feature>
<feature type="compositionally biased region" description="Basic and acidic residues" evidence="2">
    <location>
        <begin position="309"/>
        <end position="319"/>
    </location>
</feature>
<dbReference type="OrthoDB" id="10337672at2759"/>